<proteinExistence type="predicted"/>
<accession>A0AAU7P8A8</accession>
<reference evidence="2" key="1">
    <citation type="submission" date="2024-02" db="EMBL/GenBank/DDBJ databases">
        <title>Complete genome sequence of Xanthomonas sp. 10-10.</title>
        <authorList>
            <person name="Biessy A."/>
            <person name="Ciotola M."/>
            <person name="Cadieux M."/>
            <person name="Soufiane B."/>
            <person name="Laforest M."/>
            <person name="Filion M."/>
        </authorList>
    </citation>
    <scope>NUCLEOTIDE SEQUENCE</scope>
    <source>
        <strain evidence="2">10-10</strain>
    </source>
</reference>
<dbReference type="AlphaFoldDB" id="A0AAU7P8A8"/>
<feature type="signal peptide" evidence="1">
    <location>
        <begin position="1"/>
        <end position="23"/>
    </location>
</feature>
<protein>
    <recommendedName>
        <fullName evidence="3">Secreted protein</fullName>
    </recommendedName>
</protein>
<feature type="chain" id="PRO_5043750466" description="Secreted protein" evidence="1">
    <location>
        <begin position="24"/>
        <end position="348"/>
    </location>
</feature>
<evidence type="ECO:0008006" key="3">
    <source>
        <dbReference type="Google" id="ProtNLM"/>
    </source>
</evidence>
<gene>
    <name evidence="2" type="ORF">VZ068_21035</name>
</gene>
<organism evidence="2">
    <name type="scientific">Xanthomonas sp. 10-10</name>
    <dbReference type="NCBI Taxonomy" id="3115848"/>
    <lineage>
        <taxon>Bacteria</taxon>
        <taxon>Pseudomonadati</taxon>
        <taxon>Pseudomonadota</taxon>
        <taxon>Gammaproteobacteria</taxon>
        <taxon>Lysobacterales</taxon>
        <taxon>Lysobacteraceae</taxon>
        <taxon>Xanthomonas</taxon>
    </lineage>
</organism>
<keyword evidence="1" id="KW-0732">Signal</keyword>
<evidence type="ECO:0000313" key="2">
    <source>
        <dbReference type="EMBL" id="XBS37846.1"/>
    </source>
</evidence>
<sequence>MKKIGSRSVLVACIIGSVASAGAATQSAAINAAGRAEALSSWEATIHQQAPSMEGCFRSAFPNNGWQATRCAAPPKLVSVPPAVTNGNGRTTTARNGGSFTVGNGTDYAARTGRSTRSAVGSFPSVSGVTTGVADYSLQINTDIASNPSTCSQFGYSTCQTWAQFIYSTDGDGDAGNGRTPIAFIQDWFFAGSASQYNAVGCPSGWYAYPDQNACYRNSDAVDAPLVAVKNIGSIKLTGSATAGGVDTVSFSVNGQAYSVNQPASTLNINKIWRQSEFNIFGNGSVNPVVSFNRGSSVTVNVAVNDGTTNAPTCLGNAGTTFEQNNLTLGSCTASGGSSPRISFTQSN</sequence>
<name>A0AAU7P8A8_9XANT</name>
<evidence type="ECO:0000256" key="1">
    <source>
        <dbReference type="SAM" id="SignalP"/>
    </source>
</evidence>
<dbReference type="EMBL" id="CP144460">
    <property type="protein sequence ID" value="XBS37846.1"/>
    <property type="molecule type" value="Genomic_DNA"/>
</dbReference>
<dbReference type="RefSeq" id="WP_349656397.1">
    <property type="nucleotide sequence ID" value="NZ_CP144460.1"/>
</dbReference>